<evidence type="ECO:0000256" key="7">
    <source>
        <dbReference type="SAM" id="Phobius"/>
    </source>
</evidence>
<protein>
    <submittedName>
        <fullName evidence="10">Prepilin peptidase</fullName>
    </submittedName>
</protein>
<dbReference type="GO" id="GO:0005886">
    <property type="term" value="C:plasma membrane"/>
    <property type="evidence" value="ECO:0007669"/>
    <property type="project" value="TreeGrafter"/>
</dbReference>
<proteinExistence type="inferred from homology"/>
<evidence type="ECO:0000256" key="2">
    <source>
        <dbReference type="ARBA" id="ARBA00005801"/>
    </source>
</evidence>
<feature type="transmembrane region" description="Helical" evidence="7">
    <location>
        <begin position="148"/>
        <end position="168"/>
    </location>
</feature>
<dbReference type="InterPro" id="IPR000045">
    <property type="entry name" value="Prepilin_IV_endopep_pep"/>
</dbReference>
<feature type="transmembrane region" description="Helical" evidence="7">
    <location>
        <begin position="120"/>
        <end position="142"/>
    </location>
</feature>
<dbReference type="Proteomes" id="UP001304125">
    <property type="component" value="Chromosome"/>
</dbReference>
<dbReference type="Pfam" id="PF06750">
    <property type="entry name" value="A24_N_bact"/>
    <property type="match status" value="1"/>
</dbReference>
<keyword evidence="5 7" id="KW-1133">Transmembrane helix</keyword>
<evidence type="ECO:0000313" key="10">
    <source>
        <dbReference type="EMBL" id="WNM25776.1"/>
    </source>
</evidence>
<keyword evidence="3" id="KW-1003">Cell membrane</keyword>
<keyword evidence="4 7" id="KW-0812">Transmembrane</keyword>
<feature type="domain" description="Prepilin type IV endopeptidase peptidase" evidence="8">
    <location>
        <begin position="103"/>
        <end position="209"/>
    </location>
</feature>
<dbReference type="RefSeq" id="WP_313501222.1">
    <property type="nucleotide sequence ID" value="NZ_CP134879.1"/>
</dbReference>
<evidence type="ECO:0000259" key="9">
    <source>
        <dbReference type="Pfam" id="PF06750"/>
    </source>
</evidence>
<evidence type="ECO:0000313" key="11">
    <source>
        <dbReference type="Proteomes" id="UP001304125"/>
    </source>
</evidence>
<gene>
    <name evidence="10" type="ORF">RN606_06400</name>
</gene>
<evidence type="ECO:0000256" key="1">
    <source>
        <dbReference type="ARBA" id="ARBA00004651"/>
    </source>
</evidence>
<accession>A0AA96F7Z6</accession>
<keyword evidence="6 7" id="KW-0472">Membrane</keyword>
<dbReference type="Pfam" id="PF01478">
    <property type="entry name" value="Peptidase_A24"/>
    <property type="match status" value="1"/>
</dbReference>
<keyword evidence="11" id="KW-1185">Reference proteome</keyword>
<feature type="transmembrane region" description="Helical" evidence="7">
    <location>
        <begin position="81"/>
        <end position="113"/>
    </location>
</feature>
<name>A0AA96F7Z6_9MICO</name>
<dbReference type="InterPro" id="IPR010627">
    <property type="entry name" value="Prepilin_pept_A24_N"/>
</dbReference>
<dbReference type="PANTHER" id="PTHR30487:SF0">
    <property type="entry name" value="PREPILIN LEADER PEPTIDASE_N-METHYLTRANSFERASE-RELATED"/>
    <property type="match status" value="1"/>
</dbReference>
<evidence type="ECO:0000256" key="4">
    <source>
        <dbReference type="ARBA" id="ARBA00022692"/>
    </source>
</evidence>
<dbReference type="GO" id="GO:0004190">
    <property type="term" value="F:aspartic-type endopeptidase activity"/>
    <property type="evidence" value="ECO:0007669"/>
    <property type="project" value="TreeGrafter"/>
</dbReference>
<reference evidence="10 11" key="1">
    <citation type="submission" date="2023-09" db="EMBL/GenBank/DDBJ databases">
        <title>Demequina sp. a novel bacteria isolated from Capsicum annuum.</title>
        <authorList>
            <person name="Humaira Z."/>
            <person name="Lee J."/>
            <person name="Cho D."/>
        </authorList>
    </citation>
    <scope>NUCLEOTIDE SEQUENCE [LARGE SCALE GENOMIC DNA]</scope>
    <source>
        <strain evidence="10 11">OYTSA14</strain>
    </source>
</reference>
<feature type="domain" description="Prepilin peptidase A24 N-terminal" evidence="9">
    <location>
        <begin position="8"/>
        <end position="90"/>
    </location>
</feature>
<evidence type="ECO:0000256" key="5">
    <source>
        <dbReference type="ARBA" id="ARBA00022989"/>
    </source>
</evidence>
<sequence length="257" mass="27013">MGVFIVAVLGLLWGSFTNVLIARVPQGMKWANDTSRCPRCGADIKWYDNVPLVSYVVLRGRCRSCKERISLRYPLVEALVAALWVAVYLMWGVSVTSLVFAYLAVISVALVFIDLDVRRLPFSIVLPSYGVVAVLLAIALLLGEGGTWWMPLAGMGVLGGFYGLLWVVYPAGMGLGDVVAAGLLGLAAGFLGWPVLAVAAIAGPLLGGIVVAVGLLSGRLGRKTAVPYGPMLITGAWIGFLAGGTISNAYLGMLGVV</sequence>
<evidence type="ECO:0000256" key="6">
    <source>
        <dbReference type="ARBA" id="ARBA00023136"/>
    </source>
</evidence>
<dbReference type="GO" id="GO:0006465">
    <property type="term" value="P:signal peptide processing"/>
    <property type="evidence" value="ECO:0007669"/>
    <property type="project" value="TreeGrafter"/>
</dbReference>
<organism evidence="10 11">
    <name type="scientific">Demequina capsici</name>
    <dbReference type="NCBI Taxonomy" id="3075620"/>
    <lineage>
        <taxon>Bacteria</taxon>
        <taxon>Bacillati</taxon>
        <taxon>Actinomycetota</taxon>
        <taxon>Actinomycetes</taxon>
        <taxon>Micrococcales</taxon>
        <taxon>Demequinaceae</taxon>
        <taxon>Demequina</taxon>
    </lineage>
</organism>
<feature type="transmembrane region" description="Helical" evidence="7">
    <location>
        <begin position="228"/>
        <end position="251"/>
    </location>
</feature>
<dbReference type="EMBL" id="CP134879">
    <property type="protein sequence ID" value="WNM25776.1"/>
    <property type="molecule type" value="Genomic_DNA"/>
</dbReference>
<feature type="transmembrane region" description="Helical" evidence="7">
    <location>
        <begin position="175"/>
        <end position="193"/>
    </location>
</feature>
<evidence type="ECO:0000256" key="3">
    <source>
        <dbReference type="ARBA" id="ARBA00022475"/>
    </source>
</evidence>
<comment type="subcellular location">
    <subcellularLocation>
        <location evidence="1">Cell membrane</location>
        <topology evidence="1">Multi-pass membrane protein</topology>
    </subcellularLocation>
</comment>
<dbReference type="PANTHER" id="PTHR30487">
    <property type="entry name" value="TYPE 4 PREPILIN-LIKE PROTEINS LEADER PEPTIDE-PROCESSING ENZYME"/>
    <property type="match status" value="1"/>
</dbReference>
<dbReference type="AlphaFoldDB" id="A0AA96F7Z6"/>
<evidence type="ECO:0000259" key="8">
    <source>
        <dbReference type="Pfam" id="PF01478"/>
    </source>
</evidence>
<dbReference type="InterPro" id="IPR050882">
    <property type="entry name" value="Prepilin_peptidase/N-MTase"/>
</dbReference>
<feature type="transmembrane region" description="Helical" evidence="7">
    <location>
        <begin position="199"/>
        <end position="216"/>
    </location>
</feature>
<comment type="similarity">
    <text evidence="2">Belongs to the peptidase A24 family.</text>
</comment>